<dbReference type="AlphaFoldDB" id="A0AAX2M576"/>
<evidence type="ECO:0000313" key="1">
    <source>
        <dbReference type="EMBL" id="SUX31564.1"/>
    </source>
</evidence>
<dbReference type="EMBL" id="UIGR01000001">
    <property type="protein sequence ID" value="SUX31564.1"/>
    <property type="molecule type" value="Genomic_DNA"/>
</dbReference>
<dbReference type="Proteomes" id="UP000254029">
    <property type="component" value="Unassembled WGS sequence"/>
</dbReference>
<comment type="caution">
    <text evidence="1">The sequence shown here is derived from an EMBL/GenBank/DDBJ whole genome shotgun (WGS) entry which is preliminary data.</text>
</comment>
<protein>
    <submittedName>
        <fullName evidence="1">Uncharacterized protein</fullName>
    </submittedName>
</protein>
<dbReference type="RefSeq" id="WP_181902504.1">
    <property type="nucleotide sequence ID" value="NZ_JBHMEH010000007.1"/>
</dbReference>
<evidence type="ECO:0000313" key="2">
    <source>
        <dbReference type="Proteomes" id="UP000254029"/>
    </source>
</evidence>
<gene>
    <name evidence="1" type="ORF">NCTC8684_00612</name>
</gene>
<accession>A0AAX2M576</accession>
<sequence length="53" mass="5982">MTEASYELLFAMLDKGRFDLFPRGIGEVFSELDNRSAAYSGLAVDKSLLIYYP</sequence>
<organism evidence="1 2">
    <name type="scientific">Chromobacterium violaceum</name>
    <dbReference type="NCBI Taxonomy" id="536"/>
    <lineage>
        <taxon>Bacteria</taxon>
        <taxon>Pseudomonadati</taxon>
        <taxon>Pseudomonadota</taxon>
        <taxon>Betaproteobacteria</taxon>
        <taxon>Neisseriales</taxon>
        <taxon>Chromobacteriaceae</taxon>
        <taxon>Chromobacterium</taxon>
    </lineage>
</organism>
<reference evidence="1 2" key="1">
    <citation type="submission" date="2018-06" db="EMBL/GenBank/DDBJ databases">
        <authorList>
            <consortium name="Pathogen Informatics"/>
            <person name="Doyle S."/>
        </authorList>
    </citation>
    <scope>NUCLEOTIDE SEQUENCE [LARGE SCALE GENOMIC DNA]</scope>
    <source>
        <strain evidence="1 2">NCTC8684</strain>
    </source>
</reference>
<name>A0AAX2M576_CHRVL</name>
<proteinExistence type="predicted"/>